<evidence type="ECO:0000256" key="1">
    <source>
        <dbReference type="SAM" id="MobiDB-lite"/>
    </source>
</evidence>
<protein>
    <submittedName>
        <fullName evidence="3">Uncharacterized protein</fullName>
    </submittedName>
</protein>
<comment type="caution">
    <text evidence="3">The sequence shown here is derived from an EMBL/GenBank/DDBJ whole genome shotgun (WGS) entry which is preliminary data.</text>
</comment>
<keyword evidence="2" id="KW-0812">Transmembrane</keyword>
<accession>A0ABT1QV63</accession>
<evidence type="ECO:0000313" key="3">
    <source>
        <dbReference type="EMBL" id="MCQ4166175.1"/>
    </source>
</evidence>
<feature type="compositionally biased region" description="Basic and acidic residues" evidence="1">
    <location>
        <begin position="172"/>
        <end position="183"/>
    </location>
</feature>
<feature type="compositionally biased region" description="Basic and acidic residues" evidence="1">
    <location>
        <begin position="288"/>
        <end position="315"/>
    </location>
</feature>
<evidence type="ECO:0000313" key="4">
    <source>
        <dbReference type="Proteomes" id="UP001165498"/>
    </source>
</evidence>
<sequence length="469" mass="48133">MTHRNHHEREFEAFLAGEESELARLYRRLPQAEPDAKLDAAVLGLARAAVEPQRVNALRHAKSRHPRPWWLVGLSSAAGVVLAAGIAWQMRHGFDGHPAANMAPPSPSAQSGREVIPISAITPPVEAEAPAAPAAPPAPPPPAAFNDSVSGAAAAKPQAPGQRLAKSAAPRPDAELAKAKTEAAADSAPVTPVAAEPLPAPAPAAAPAPVQASPAEIQAQSANAGAGNDELAARSDKGGTAAAPQPFADSDRMPDHNSVERKAAIASGSRREEYGLSAEEAVTGEALARPEIRQRAAVVREESDKAASDVADTLRRTGQVPKKAAAAATPPRPAADAKLAEAPATAATLPAAATQAVSTPEPAAASAPATPPAADTRATAAAAAPAATTAATPPAGTPPLGGVSGRSSDAAARRAAALEHNAKLAPARWVEQIQLLLREQRRDEARENLDLFRKRHPDYVLPAELRELK</sequence>
<feature type="compositionally biased region" description="Low complexity" evidence="1">
    <location>
        <begin position="151"/>
        <end position="162"/>
    </location>
</feature>
<dbReference type="Proteomes" id="UP001165498">
    <property type="component" value="Unassembled WGS sequence"/>
</dbReference>
<feature type="compositionally biased region" description="Pro residues" evidence="1">
    <location>
        <begin position="133"/>
        <end position="143"/>
    </location>
</feature>
<feature type="compositionally biased region" description="Low complexity" evidence="1">
    <location>
        <begin position="184"/>
        <end position="197"/>
    </location>
</feature>
<dbReference type="EMBL" id="JANFQO010000015">
    <property type="protein sequence ID" value="MCQ4166175.1"/>
    <property type="molecule type" value="Genomic_DNA"/>
</dbReference>
<keyword evidence="2" id="KW-1133">Transmembrane helix</keyword>
<evidence type="ECO:0000256" key="2">
    <source>
        <dbReference type="SAM" id="Phobius"/>
    </source>
</evidence>
<feature type="compositionally biased region" description="Basic and acidic residues" evidence="1">
    <location>
        <begin position="249"/>
        <end position="274"/>
    </location>
</feature>
<feature type="region of interest" description="Disordered" evidence="1">
    <location>
        <begin position="127"/>
        <end position="411"/>
    </location>
</feature>
<keyword evidence="4" id="KW-1185">Reference proteome</keyword>
<reference evidence="3" key="1">
    <citation type="submission" date="2022-07" db="EMBL/GenBank/DDBJ databases">
        <title>Tahibacter sp., a new gammaproteobacterium isolated from the silt sample collected at pig farm.</title>
        <authorList>
            <person name="Chen H."/>
        </authorList>
    </citation>
    <scope>NUCLEOTIDE SEQUENCE</scope>
    <source>
        <strain evidence="3">P2K</strain>
    </source>
</reference>
<dbReference type="RefSeq" id="WP_255915367.1">
    <property type="nucleotide sequence ID" value="NZ_JANFQO010000015.1"/>
</dbReference>
<keyword evidence="2" id="KW-0472">Membrane</keyword>
<organism evidence="3 4">
    <name type="scientific">Tahibacter harae</name>
    <dbReference type="NCBI Taxonomy" id="2963937"/>
    <lineage>
        <taxon>Bacteria</taxon>
        <taxon>Pseudomonadati</taxon>
        <taxon>Pseudomonadota</taxon>
        <taxon>Gammaproteobacteria</taxon>
        <taxon>Lysobacterales</taxon>
        <taxon>Rhodanobacteraceae</taxon>
        <taxon>Tahibacter</taxon>
    </lineage>
</organism>
<feature type="transmembrane region" description="Helical" evidence="2">
    <location>
        <begin position="69"/>
        <end position="88"/>
    </location>
</feature>
<name>A0ABT1QV63_9GAMM</name>
<gene>
    <name evidence="3" type="ORF">NM961_15750</name>
</gene>
<feature type="compositionally biased region" description="Low complexity" evidence="1">
    <location>
        <begin position="321"/>
        <end position="394"/>
    </location>
</feature>
<proteinExistence type="predicted"/>